<feature type="compositionally biased region" description="Basic residues" evidence="1">
    <location>
        <begin position="1637"/>
        <end position="1646"/>
    </location>
</feature>
<protein>
    <submittedName>
        <fullName evidence="2">Uncharacterized protein</fullName>
    </submittedName>
</protein>
<evidence type="ECO:0000313" key="2">
    <source>
        <dbReference type="EMBL" id="KAG2482990.1"/>
    </source>
</evidence>
<dbReference type="Proteomes" id="UP000612055">
    <property type="component" value="Unassembled WGS sequence"/>
</dbReference>
<feature type="region of interest" description="Disordered" evidence="1">
    <location>
        <begin position="1625"/>
        <end position="1646"/>
    </location>
</feature>
<comment type="caution">
    <text evidence="2">The sequence shown here is derived from an EMBL/GenBank/DDBJ whole genome shotgun (WGS) entry which is preliminary data.</text>
</comment>
<dbReference type="EMBL" id="JAEHOE010000194">
    <property type="protein sequence ID" value="KAG2482990.1"/>
    <property type="molecule type" value="Genomic_DNA"/>
</dbReference>
<accession>A0A835XL14</accession>
<dbReference type="OrthoDB" id="554456at2759"/>
<name>A0A835XL14_9CHLO</name>
<sequence>MRELHARPQRGPCSGYGLLMEAGVAGDDGCPHGPSGEFWWIDADGDRSSVHPPTWNLVLARRRAAATGNVYVVPSTDSTTCLTTTTAPKDGATTVTVGGGSALAVTGGAFTTAAFAVMAPSSGSAVTGAVTAVDGKGYTTAGLSSAVTSKTWAYGDFFPTPTSEDPKDRRCLGTLPAACLNVRMKHISITGVVTWDFGSKKHYDCKSVTVEVLKPDGSSFSPAITGSTVVGNADADKNGRYTITLSSAQVLALEDGTTYTVKMTTPDGTTAVTGSVTFMFEIGKISYPVADLTVTRTFPVALALRYDLGATPAAKPADCSKLSDGFPDLSLLTMSYDGLNPLDANTGASSTNLQATAYGTTVSPSYTVNDADSILKAAGYGSSASLTITDSLGLCEASYPICLTVGLQPISVSGSVEWFFPDNDKVNGPFTCKPIKFTLMNVDTDKQLGSTLKQGTDGKFSFTNLQNIKPGTNLRVDAQADVFDNSLYSYYSVAPASLTTRSLTVPSDDTTLEVSAFQVTRTFPTTVTVNGNVENVDNTAGAVTKTITLGATVAASVVSTAATDMLKLSSPYVSSVNLVDVYKANLCLDSYAACLHVGVEDVTVCGKTKWELDDNTKSTDLSLETVTDCFNSDVKLSLSTGVTGPTTDSTTKAWCFKVVGAVPGTPVTPSISPADEVDPYTAYGSGASAVTLTKVSTSVEAPLLITRTFSISGPVDFAKGAACPASGAPSPADGEVQVTGADSYSSGVFKKTGYTFKAGDVTFTLGATASTPAYYLIKSPWTTSRSYTAADLVAKVNAADMCKPDANIPVDCLTLGARYDVSGKTTWDMGGGGDYTCEAKLYGGSRPGLQAKLTYKTNAAVPVDAVVYSPVAADGSYSFALDNMGNGDASVKTVGPAANNYALPAGGWTTTSYSWTVANAEQPTPKPENTQADTKVARTYTATGNVYVVPSTDSTTCLTTTTAPKDGATTVTVGGGSALAVTGGAFTTAAFAVTAPSSGSAVTGAVTAVDGKGHTTDDLPSSVTSKTWAYGDFFPTPTSEDPKDRRCLGTLPAACLNVRMKPLSITGVVTWDFGSKKHYDCKSVTVEVLKPDGSSFSPAITASTVTGNADNDKNGRYTITLSSAQVMALEDGTTYTVKMTAPDGTTAVTGSVTFMFVLGTTCYPVADLTVSRTFPVALALRYDLGATPAAKPADCSKLGTDYPDLSLLTMSYGGLNPLDANTGASSTNLQSTAYGTTVSPSYTINDADSILKAAGYGSSASLTITDSLGLCEASYPICLTIGRQTAKLTGRTWIEVDQTAAPVSFTPNMDQTFGCAIGVTITPDITNSNSKVRDSNGNLVSTPVTVPADPATGLFSATVLAGGAYSVHPQTFTCSAGTPTTGLQSISALVSGYTDPATASSTNAYYVDFPYRSGCGHTHGFWMSNADRVLEGSKTQYQGFEYLPYLKAVRDTAPLDVIDFKDSTNWIDTCNKAVLATNLPGSSDTVASGWCSDRYMFVYTSTVLHSTSSNNDDLLMKQLLAKELSTAAGYVSYPADVQYAKQLEAELLLKEYWAWRKNYPAPPTNNAAALATYNTDLARYNSKMSFLQVYFDGINNLGPDRCPKAEADPTTAPPSPPGAVYVVASSPPPAAKAGGKTGRRLGRRLA</sequence>
<gene>
    <name evidence="2" type="ORF">HYH03_018116</name>
</gene>
<reference evidence="2" key="1">
    <citation type="journal article" date="2020" name="bioRxiv">
        <title>Comparative genomics of Chlamydomonas.</title>
        <authorList>
            <person name="Craig R.J."/>
            <person name="Hasan A.R."/>
            <person name="Ness R.W."/>
            <person name="Keightley P.D."/>
        </authorList>
    </citation>
    <scope>NUCLEOTIDE SEQUENCE</scope>
    <source>
        <strain evidence="2">CCAP 11/70</strain>
    </source>
</reference>
<proteinExistence type="predicted"/>
<evidence type="ECO:0000313" key="3">
    <source>
        <dbReference type="Proteomes" id="UP000612055"/>
    </source>
</evidence>
<evidence type="ECO:0000256" key="1">
    <source>
        <dbReference type="SAM" id="MobiDB-lite"/>
    </source>
</evidence>
<keyword evidence="3" id="KW-1185">Reference proteome</keyword>
<organism evidence="2 3">
    <name type="scientific">Edaphochlamys debaryana</name>
    <dbReference type="NCBI Taxonomy" id="47281"/>
    <lineage>
        <taxon>Eukaryota</taxon>
        <taxon>Viridiplantae</taxon>
        <taxon>Chlorophyta</taxon>
        <taxon>core chlorophytes</taxon>
        <taxon>Chlorophyceae</taxon>
        <taxon>CS clade</taxon>
        <taxon>Chlamydomonadales</taxon>
        <taxon>Chlamydomonadales incertae sedis</taxon>
        <taxon>Edaphochlamys</taxon>
    </lineage>
</organism>